<comment type="similarity">
    <text evidence="1 6">Belongs to the polypeptide deformylase family.</text>
</comment>
<evidence type="ECO:0000256" key="4">
    <source>
        <dbReference type="ARBA" id="ARBA00022917"/>
    </source>
</evidence>
<dbReference type="PIRSF" id="PIRSF004749">
    <property type="entry name" value="Pep_def"/>
    <property type="match status" value="1"/>
</dbReference>
<dbReference type="Proteomes" id="UP000198945">
    <property type="component" value="Unassembled WGS sequence"/>
</dbReference>
<dbReference type="SUPFAM" id="SSF56420">
    <property type="entry name" value="Peptide deformylase"/>
    <property type="match status" value="1"/>
</dbReference>
<evidence type="ECO:0000313" key="9">
    <source>
        <dbReference type="EMBL" id="SES69157.1"/>
    </source>
</evidence>
<evidence type="ECO:0000313" key="11">
    <source>
        <dbReference type="Proteomes" id="UP000198945"/>
    </source>
</evidence>
<dbReference type="EMBL" id="FNEH01000001">
    <property type="protein sequence ID" value="SDI08306.1"/>
    <property type="molecule type" value="Genomic_DNA"/>
</dbReference>
<dbReference type="NCBIfam" id="TIGR00079">
    <property type="entry name" value="pept_deformyl"/>
    <property type="match status" value="1"/>
</dbReference>
<dbReference type="GO" id="GO:0006412">
    <property type="term" value="P:translation"/>
    <property type="evidence" value="ECO:0007669"/>
    <property type="project" value="UniProtKB-UniRule"/>
</dbReference>
<evidence type="ECO:0000256" key="3">
    <source>
        <dbReference type="ARBA" id="ARBA00022801"/>
    </source>
</evidence>
<keyword evidence="4 6" id="KW-0648">Protein biosynthesis</keyword>
<dbReference type="PRINTS" id="PR01576">
    <property type="entry name" value="PDEFORMYLASE"/>
</dbReference>
<dbReference type="RefSeq" id="WP_089716470.1">
    <property type="nucleotide sequence ID" value="NZ_FNBJ01000003.1"/>
</dbReference>
<proteinExistence type="inferred from homology"/>
<dbReference type="PANTHER" id="PTHR10458">
    <property type="entry name" value="PEPTIDE DEFORMYLASE"/>
    <property type="match status" value="1"/>
</dbReference>
<protein>
    <recommendedName>
        <fullName evidence="6">Peptide deformylase</fullName>
        <shortName evidence="6">PDF</shortName>
        <ecNumber evidence="6">3.5.1.88</ecNumber>
    </recommendedName>
    <alternativeName>
        <fullName evidence="6">Polypeptide deformylase</fullName>
    </alternativeName>
</protein>
<evidence type="ECO:0000313" key="7">
    <source>
        <dbReference type="EMBL" id="SDE90376.1"/>
    </source>
</evidence>
<feature type="active site" evidence="6">
    <location>
        <position position="132"/>
    </location>
</feature>
<reference evidence="8 11" key="2">
    <citation type="submission" date="2016-10" db="EMBL/GenBank/DDBJ databases">
        <authorList>
            <person name="de Groot N.N."/>
        </authorList>
    </citation>
    <scope>NUCLEOTIDE SEQUENCE [LARGE SCALE GENOMIC DNA]</scope>
    <source>
        <strain evidence="8 11">WG7</strain>
    </source>
</reference>
<dbReference type="AlphaFoldDB" id="A0A1G8HNP4"/>
<dbReference type="NCBIfam" id="NF001159">
    <property type="entry name" value="PRK00150.1-3"/>
    <property type="match status" value="1"/>
</dbReference>
<organism evidence="8 11">
    <name type="scientific">Halanaerobium congolense</name>
    <dbReference type="NCBI Taxonomy" id="54121"/>
    <lineage>
        <taxon>Bacteria</taxon>
        <taxon>Bacillati</taxon>
        <taxon>Bacillota</taxon>
        <taxon>Clostridia</taxon>
        <taxon>Halanaerobiales</taxon>
        <taxon>Halanaerobiaceae</taxon>
        <taxon>Halanaerobium</taxon>
    </lineage>
</organism>
<accession>A0A1G8HNP4</accession>
<dbReference type="InterPro" id="IPR023635">
    <property type="entry name" value="Peptide_deformylase"/>
</dbReference>
<comment type="cofactor">
    <cofactor evidence="6">
        <name>Fe(2+)</name>
        <dbReference type="ChEBI" id="CHEBI:29033"/>
    </cofactor>
    <text evidence="6">Binds 1 Fe(2+) ion.</text>
</comment>
<dbReference type="InterPro" id="IPR036821">
    <property type="entry name" value="Peptide_deformylase_sf"/>
</dbReference>
<feature type="binding site" evidence="6">
    <location>
        <position position="89"/>
    </location>
    <ligand>
        <name>Fe cation</name>
        <dbReference type="ChEBI" id="CHEBI:24875"/>
    </ligand>
</feature>
<keyword evidence="5 6" id="KW-0408">Iron</keyword>
<feature type="binding site" evidence="6">
    <location>
        <position position="131"/>
    </location>
    <ligand>
        <name>Fe cation</name>
        <dbReference type="ChEBI" id="CHEBI:24875"/>
    </ligand>
</feature>
<evidence type="ECO:0000256" key="2">
    <source>
        <dbReference type="ARBA" id="ARBA00022723"/>
    </source>
</evidence>
<name>A0A1G8HNP4_9FIRM</name>
<evidence type="ECO:0000313" key="8">
    <source>
        <dbReference type="EMBL" id="SDI08306.1"/>
    </source>
</evidence>
<evidence type="ECO:0000256" key="1">
    <source>
        <dbReference type="ARBA" id="ARBA00010759"/>
    </source>
</evidence>
<dbReference type="Proteomes" id="UP000199519">
    <property type="component" value="Unassembled WGS sequence"/>
</dbReference>
<dbReference type="GO" id="GO:0046872">
    <property type="term" value="F:metal ion binding"/>
    <property type="evidence" value="ECO:0007669"/>
    <property type="project" value="UniProtKB-KW"/>
</dbReference>
<dbReference type="GO" id="GO:0042586">
    <property type="term" value="F:peptide deformylase activity"/>
    <property type="evidence" value="ECO:0007669"/>
    <property type="project" value="UniProtKB-UniRule"/>
</dbReference>
<dbReference type="CDD" id="cd00487">
    <property type="entry name" value="Pep_deformylase"/>
    <property type="match status" value="1"/>
</dbReference>
<dbReference type="EC" id="3.5.1.88" evidence="6"/>
<feature type="binding site" evidence="6">
    <location>
        <position position="135"/>
    </location>
    <ligand>
        <name>Fe cation</name>
        <dbReference type="ChEBI" id="CHEBI:24875"/>
    </ligand>
</feature>
<dbReference type="Gene3D" id="3.90.45.10">
    <property type="entry name" value="Peptide deformylase"/>
    <property type="match status" value="1"/>
</dbReference>
<evidence type="ECO:0000313" key="12">
    <source>
        <dbReference type="Proteomes" id="UP000199519"/>
    </source>
</evidence>
<evidence type="ECO:0000256" key="6">
    <source>
        <dbReference type="HAMAP-Rule" id="MF_00163"/>
    </source>
</evidence>
<keyword evidence="12" id="KW-1185">Reference proteome</keyword>
<keyword evidence="3 6" id="KW-0378">Hydrolase</keyword>
<evidence type="ECO:0000256" key="5">
    <source>
        <dbReference type="ARBA" id="ARBA00023004"/>
    </source>
</evidence>
<dbReference type="FunFam" id="3.90.45.10:FF:000005">
    <property type="entry name" value="Peptide deformylase"/>
    <property type="match status" value="1"/>
</dbReference>
<comment type="function">
    <text evidence="6">Removes the formyl group from the N-terminal Met of newly synthesized proteins. Requires at least a dipeptide for an efficient rate of reaction. N-terminal L-methionine is a prerequisite for activity but the enzyme has broad specificity at other positions.</text>
</comment>
<dbReference type="PANTHER" id="PTHR10458:SF22">
    <property type="entry name" value="PEPTIDE DEFORMYLASE"/>
    <property type="match status" value="1"/>
</dbReference>
<keyword evidence="2 6" id="KW-0479">Metal-binding</keyword>
<comment type="catalytic activity">
    <reaction evidence="6">
        <text>N-terminal N-formyl-L-methionyl-[peptide] + H2O = N-terminal L-methionyl-[peptide] + formate</text>
        <dbReference type="Rhea" id="RHEA:24420"/>
        <dbReference type="Rhea" id="RHEA-COMP:10639"/>
        <dbReference type="Rhea" id="RHEA-COMP:10640"/>
        <dbReference type="ChEBI" id="CHEBI:15377"/>
        <dbReference type="ChEBI" id="CHEBI:15740"/>
        <dbReference type="ChEBI" id="CHEBI:49298"/>
        <dbReference type="ChEBI" id="CHEBI:64731"/>
        <dbReference type="EC" id="3.5.1.88"/>
    </reaction>
</comment>
<sequence>MALLQIREIGDPVLRSKSKKIDKVTKKTNDLIDNMFDTMYEEEGVGLAAPQVGILKRIAVVDIREDNKVVLINPEIIEEEGKAIMEEGCLSIPGETGDVIRSQKIKVRSLNREGKQIEFEAEGFEARAIQHEMDHLDGVLFVDKIVKLVE</sequence>
<evidence type="ECO:0000313" key="10">
    <source>
        <dbReference type="Proteomes" id="UP000198612"/>
    </source>
</evidence>
<dbReference type="Pfam" id="PF01327">
    <property type="entry name" value="Pep_deformylase"/>
    <property type="match status" value="1"/>
</dbReference>
<dbReference type="EMBL" id="FOHG01000003">
    <property type="protein sequence ID" value="SES69157.1"/>
    <property type="molecule type" value="Genomic_DNA"/>
</dbReference>
<gene>
    <name evidence="6" type="primary">def</name>
    <name evidence="7" type="ORF">SAMN04488598_103110</name>
    <name evidence="9" type="ORF">SAMN04515652_103109</name>
    <name evidence="8" type="ORF">SAMN04515654_101212</name>
</gene>
<dbReference type="HAMAP" id="MF_00163">
    <property type="entry name" value="Pep_deformylase"/>
    <property type="match status" value="1"/>
</dbReference>
<dbReference type="Proteomes" id="UP000198612">
    <property type="component" value="Unassembled WGS sequence"/>
</dbReference>
<dbReference type="EMBL" id="FNBJ01000003">
    <property type="protein sequence ID" value="SDE90376.1"/>
    <property type="molecule type" value="Genomic_DNA"/>
</dbReference>
<reference evidence="10 12" key="1">
    <citation type="submission" date="2016-10" db="EMBL/GenBank/DDBJ databases">
        <authorList>
            <person name="Varghese N."/>
            <person name="Submissions S."/>
        </authorList>
    </citation>
    <scope>NUCLEOTIDE SEQUENCE [LARGE SCALE GENOMIC DNA]</scope>
    <source>
        <strain evidence="7 12">WG2</strain>
        <strain evidence="9 10">WG5</strain>
    </source>
</reference>